<proteinExistence type="predicted"/>
<name>A0AAN8MXD5_9PEZI</name>
<dbReference type="EMBL" id="JAVHNR010000004">
    <property type="protein sequence ID" value="KAK6344828.1"/>
    <property type="molecule type" value="Genomic_DNA"/>
</dbReference>
<dbReference type="AlphaFoldDB" id="A0AAN8MXD5"/>
<sequence>MANPTDEDIPSLFYLTSPAVRASIKKAQSNEWYPLTAIWRHILPCEFPDSDDWFTEVDDSQYIRPYHLISRGRIWTIDEDTTGSRCYLIVLALPHRQYDFGKHRKFGDDAREAILQVMTLSPHDRHSYFHVIVAVVSELAVEFWQWTGTQYGRRPNLVRFVAEGEDDTKISGPLHIVDDVEKVHQVLQYIRHAASPW</sequence>
<evidence type="ECO:0000313" key="2">
    <source>
        <dbReference type="Proteomes" id="UP001313282"/>
    </source>
</evidence>
<protein>
    <submittedName>
        <fullName evidence="1">Uncharacterized protein</fullName>
    </submittedName>
</protein>
<evidence type="ECO:0000313" key="1">
    <source>
        <dbReference type="EMBL" id="KAK6344828.1"/>
    </source>
</evidence>
<reference evidence="1 2" key="1">
    <citation type="submission" date="2019-10" db="EMBL/GenBank/DDBJ databases">
        <authorList>
            <person name="Palmer J.M."/>
        </authorList>
    </citation>
    <scope>NUCLEOTIDE SEQUENCE [LARGE SCALE GENOMIC DNA]</scope>
    <source>
        <strain evidence="1 2">TWF718</strain>
    </source>
</reference>
<accession>A0AAN8MXD5</accession>
<comment type="caution">
    <text evidence="1">The sequence shown here is derived from an EMBL/GenBank/DDBJ whole genome shotgun (WGS) entry which is preliminary data.</text>
</comment>
<keyword evidence="2" id="KW-1185">Reference proteome</keyword>
<organism evidence="1 2">
    <name type="scientific">Orbilia javanica</name>
    <dbReference type="NCBI Taxonomy" id="47235"/>
    <lineage>
        <taxon>Eukaryota</taxon>
        <taxon>Fungi</taxon>
        <taxon>Dikarya</taxon>
        <taxon>Ascomycota</taxon>
        <taxon>Pezizomycotina</taxon>
        <taxon>Orbiliomycetes</taxon>
        <taxon>Orbiliales</taxon>
        <taxon>Orbiliaceae</taxon>
        <taxon>Orbilia</taxon>
    </lineage>
</organism>
<dbReference type="Proteomes" id="UP001313282">
    <property type="component" value="Unassembled WGS sequence"/>
</dbReference>
<gene>
    <name evidence="1" type="ORF">TWF718_006781</name>
</gene>